<comment type="subcellular location">
    <subcellularLocation>
        <location evidence="1">Cytoplasm</location>
    </subcellularLocation>
</comment>
<dbReference type="VEuPathDB" id="MicrosporidiaDB:CWI36_0145p0040"/>
<reference evidence="7 8" key="1">
    <citation type="submission" date="2017-12" db="EMBL/GenBank/DDBJ databases">
        <authorList>
            <person name="Pombert J.-F."/>
            <person name="Haag K.L."/>
            <person name="Ebert D."/>
        </authorList>
    </citation>
    <scope>NUCLEOTIDE SEQUENCE [LARGE SCALE GENOMIC DNA]</scope>
    <source>
        <strain evidence="7">IL-BN-2</strain>
    </source>
</reference>
<evidence type="ECO:0000259" key="6">
    <source>
        <dbReference type="Pfam" id="PF03501"/>
    </source>
</evidence>
<dbReference type="EMBL" id="PIXR01001142">
    <property type="protein sequence ID" value="TBU02499.1"/>
    <property type="molecule type" value="Genomic_DNA"/>
</dbReference>
<dbReference type="Proteomes" id="UP000293045">
    <property type="component" value="Unassembled WGS sequence"/>
</dbReference>
<dbReference type="GO" id="GO:0003723">
    <property type="term" value="F:RNA binding"/>
    <property type="evidence" value="ECO:0007669"/>
    <property type="project" value="TreeGrafter"/>
</dbReference>
<comment type="caution">
    <text evidence="7">The sequence shown here is derived from an EMBL/GenBank/DDBJ whole genome shotgun (WGS) entry which is preliminary data.</text>
</comment>
<dbReference type="InterPro" id="IPR036388">
    <property type="entry name" value="WH-like_DNA-bd_sf"/>
</dbReference>
<dbReference type="InterPro" id="IPR037447">
    <property type="entry name" value="Ribosomal_eS10"/>
</dbReference>
<comment type="similarity">
    <text evidence="2">Belongs to the eukaryotic ribosomal protein eS10 family.</text>
</comment>
<evidence type="ECO:0000256" key="3">
    <source>
        <dbReference type="ARBA" id="ARBA00022490"/>
    </source>
</evidence>
<keyword evidence="3" id="KW-0963">Cytoplasm</keyword>
<keyword evidence="4 7" id="KW-0689">Ribosomal protein</keyword>
<dbReference type="GO" id="GO:0003735">
    <property type="term" value="F:structural constituent of ribosome"/>
    <property type="evidence" value="ECO:0007669"/>
    <property type="project" value="TreeGrafter"/>
</dbReference>
<evidence type="ECO:0000313" key="7">
    <source>
        <dbReference type="EMBL" id="TBU02499.1"/>
    </source>
</evidence>
<dbReference type="Pfam" id="PF03501">
    <property type="entry name" value="S10_plectin"/>
    <property type="match status" value="1"/>
</dbReference>
<dbReference type="VEuPathDB" id="MicrosporidiaDB:CWI39_1142p0010"/>
<dbReference type="Gene3D" id="1.10.10.10">
    <property type="entry name" value="Winged helix-like DNA-binding domain superfamily/Winged helix DNA-binding domain"/>
    <property type="match status" value="1"/>
</dbReference>
<dbReference type="InterPro" id="IPR005326">
    <property type="entry name" value="Plectin_eS10_N"/>
</dbReference>
<organism evidence="7 8">
    <name type="scientific">Hamiltosporidium magnivora</name>
    <dbReference type="NCBI Taxonomy" id="148818"/>
    <lineage>
        <taxon>Eukaryota</taxon>
        <taxon>Fungi</taxon>
        <taxon>Fungi incertae sedis</taxon>
        <taxon>Microsporidia</taxon>
        <taxon>Dubosqiidae</taxon>
        <taxon>Hamiltosporidium</taxon>
    </lineage>
</organism>
<name>A0A4Q9L4N4_9MICR</name>
<feature type="domain" description="Plectin/eS10 N-terminal" evidence="6">
    <location>
        <begin position="3"/>
        <end position="89"/>
    </location>
</feature>
<gene>
    <name evidence="7" type="ORF">CWI39_1142p0010</name>
</gene>
<sequence length="119" mass="13945">MRVPTDNKIIIKNHLLKKGCLVVEDNIRAIHPELNIPNFHVMQMMRSFVSKGYVSKVFVWRHGYYFLKVEGAAELKKEMAYEEQDVPVPHGGEKQEQTRFEDNLVSSMNKVIFFTDIIY</sequence>
<dbReference type="PANTHER" id="PTHR12146:SF0">
    <property type="entry name" value="RIBOSOMAL PROTEIN S10"/>
    <property type="match status" value="1"/>
</dbReference>
<accession>A0A4Q9L4N4</accession>
<dbReference type="AlphaFoldDB" id="A0A4Q9L4N4"/>
<protein>
    <submittedName>
        <fullName evidence="7">Ribosomal protein S10</fullName>
    </submittedName>
</protein>
<evidence type="ECO:0000256" key="5">
    <source>
        <dbReference type="ARBA" id="ARBA00023274"/>
    </source>
</evidence>
<evidence type="ECO:0000313" key="8">
    <source>
        <dbReference type="Proteomes" id="UP000293045"/>
    </source>
</evidence>
<proteinExistence type="inferred from homology"/>
<evidence type="ECO:0000256" key="1">
    <source>
        <dbReference type="ARBA" id="ARBA00004496"/>
    </source>
</evidence>
<dbReference type="PANTHER" id="PTHR12146">
    <property type="entry name" value="40S RIBOSOMAL PROTEIN S10"/>
    <property type="match status" value="1"/>
</dbReference>
<evidence type="ECO:0000256" key="2">
    <source>
        <dbReference type="ARBA" id="ARBA00007278"/>
    </source>
</evidence>
<evidence type="ECO:0000256" key="4">
    <source>
        <dbReference type="ARBA" id="ARBA00022980"/>
    </source>
</evidence>
<dbReference type="GO" id="GO:0022627">
    <property type="term" value="C:cytosolic small ribosomal subunit"/>
    <property type="evidence" value="ECO:0007669"/>
    <property type="project" value="TreeGrafter"/>
</dbReference>
<keyword evidence="5" id="KW-0687">Ribonucleoprotein</keyword>